<evidence type="ECO:0000259" key="1">
    <source>
        <dbReference type="Pfam" id="PF13614"/>
    </source>
</evidence>
<dbReference type="Proteomes" id="UP001442494">
    <property type="component" value="Unassembled WGS sequence"/>
</dbReference>
<accession>A0ABV0JT53</accession>
<dbReference type="SUPFAM" id="SSF52540">
    <property type="entry name" value="P-loop containing nucleoside triphosphate hydrolases"/>
    <property type="match status" value="1"/>
</dbReference>
<dbReference type="InterPro" id="IPR027417">
    <property type="entry name" value="P-loop_NTPase"/>
</dbReference>
<keyword evidence="3" id="KW-1185">Reference proteome</keyword>
<dbReference type="PANTHER" id="PTHR13696:SF52">
    <property type="entry name" value="PARA FAMILY PROTEIN CT_582"/>
    <property type="match status" value="1"/>
</dbReference>
<comment type="caution">
    <text evidence="2">The sequence shown here is derived from an EMBL/GenBank/DDBJ whole genome shotgun (WGS) entry which is preliminary data.</text>
</comment>
<gene>
    <name evidence="2" type="ORF">NDI37_19460</name>
</gene>
<proteinExistence type="predicted"/>
<dbReference type="InterPro" id="IPR050678">
    <property type="entry name" value="DNA_Partitioning_ATPase"/>
</dbReference>
<dbReference type="InterPro" id="IPR025669">
    <property type="entry name" value="AAA_dom"/>
</dbReference>
<evidence type="ECO:0000313" key="2">
    <source>
        <dbReference type="EMBL" id="MEP0866639.1"/>
    </source>
</evidence>
<dbReference type="Gene3D" id="3.40.50.300">
    <property type="entry name" value="P-loop containing nucleotide triphosphate hydrolases"/>
    <property type="match status" value="1"/>
</dbReference>
<dbReference type="RefSeq" id="WP_190421291.1">
    <property type="nucleotide sequence ID" value="NZ_JAMPKK010000047.1"/>
</dbReference>
<dbReference type="Pfam" id="PF13614">
    <property type="entry name" value="AAA_31"/>
    <property type="match status" value="1"/>
</dbReference>
<protein>
    <submittedName>
        <fullName evidence="2">MinD/ParA family protein</fullName>
    </submittedName>
</protein>
<dbReference type="PANTHER" id="PTHR13696">
    <property type="entry name" value="P-LOOP CONTAINING NUCLEOSIDE TRIPHOSPHATE HYDROLASE"/>
    <property type="match status" value="1"/>
</dbReference>
<name>A0ABV0JT53_9CYAN</name>
<reference evidence="2 3" key="1">
    <citation type="submission" date="2022-04" db="EMBL/GenBank/DDBJ databases">
        <title>Positive selection, recombination, and allopatry shape intraspecific diversity of widespread and dominant cyanobacteria.</title>
        <authorList>
            <person name="Wei J."/>
            <person name="Shu W."/>
            <person name="Hu C."/>
        </authorList>
    </citation>
    <scope>NUCLEOTIDE SEQUENCE [LARGE SCALE GENOMIC DNA]</scope>
    <source>
        <strain evidence="2 3">GB2-A5</strain>
    </source>
</reference>
<dbReference type="EMBL" id="JAMPKK010000047">
    <property type="protein sequence ID" value="MEP0866639.1"/>
    <property type="molecule type" value="Genomic_DNA"/>
</dbReference>
<feature type="domain" description="AAA" evidence="1">
    <location>
        <begin position="3"/>
        <end position="179"/>
    </location>
</feature>
<organism evidence="2 3">
    <name type="scientific">Funiculus sociatus GB2-A5</name>
    <dbReference type="NCBI Taxonomy" id="2933946"/>
    <lineage>
        <taxon>Bacteria</taxon>
        <taxon>Bacillati</taxon>
        <taxon>Cyanobacteriota</taxon>
        <taxon>Cyanophyceae</taxon>
        <taxon>Coleofasciculales</taxon>
        <taxon>Coleofasciculaceae</taxon>
        <taxon>Funiculus</taxon>
    </lineage>
</organism>
<evidence type="ECO:0000313" key="3">
    <source>
        <dbReference type="Proteomes" id="UP001442494"/>
    </source>
</evidence>
<sequence length="253" mass="28003">MSKIVSIHSFRGGTGKSNSTANLAAIVARFGHRVGIVDTDIQSPGIHVLFGFDEDKIKHSLNDYLWGRCLIEEAAYDVTSVLKKTGNKNSSIYLIPSSIKAGDITRVLREGFDFGLLNDGFQEVIDALDLDYLFIDTHPGLNEETLLSITISDILVLILRPDRQDFQGTAVTVEVARKLQVPKMLLMVNKALPILDFDALKQQVEKTYKAPVAGILPLSEEMIQMASSDLFCLRFPDHPLSKVMENVAKMIIA</sequence>